<dbReference type="EC" id="2.7.11.1" evidence="1"/>
<gene>
    <name evidence="11" type="ORF">FOMPIDRAFT_1122047</name>
</gene>
<dbReference type="eggNOG" id="KOG0606">
    <property type="taxonomic scope" value="Eukaryota"/>
</dbReference>
<dbReference type="InterPro" id="IPR000719">
    <property type="entry name" value="Prot_kinase_dom"/>
</dbReference>
<dbReference type="EMBL" id="KE504147">
    <property type="protein sequence ID" value="EPT00753.1"/>
    <property type="molecule type" value="Genomic_DNA"/>
</dbReference>
<comment type="catalytic activity">
    <reaction evidence="8">
        <text>L-seryl-[protein] + ATP = O-phospho-L-seryl-[protein] + ADP + H(+)</text>
        <dbReference type="Rhea" id="RHEA:17989"/>
        <dbReference type="Rhea" id="RHEA-COMP:9863"/>
        <dbReference type="Rhea" id="RHEA-COMP:11604"/>
        <dbReference type="ChEBI" id="CHEBI:15378"/>
        <dbReference type="ChEBI" id="CHEBI:29999"/>
        <dbReference type="ChEBI" id="CHEBI:30616"/>
        <dbReference type="ChEBI" id="CHEBI:83421"/>
        <dbReference type="ChEBI" id="CHEBI:456216"/>
        <dbReference type="EC" id="2.7.11.1"/>
    </reaction>
</comment>
<protein>
    <recommendedName>
        <fullName evidence="1">non-specific serine/threonine protein kinase</fullName>
        <ecNumber evidence="1">2.7.11.1</ecNumber>
    </recommendedName>
</protein>
<dbReference type="HOGENOM" id="CLU_773952_0_0_1"/>
<comment type="catalytic activity">
    <reaction evidence="7">
        <text>L-threonyl-[protein] + ATP = O-phospho-L-threonyl-[protein] + ADP + H(+)</text>
        <dbReference type="Rhea" id="RHEA:46608"/>
        <dbReference type="Rhea" id="RHEA-COMP:11060"/>
        <dbReference type="Rhea" id="RHEA-COMP:11605"/>
        <dbReference type="ChEBI" id="CHEBI:15378"/>
        <dbReference type="ChEBI" id="CHEBI:30013"/>
        <dbReference type="ChEBI" id="CHEBI:30616"/>
        <dbReference type="ChEBI" id="CHEBI:61977"/>
        <dbReference type="ChEBI" id="CHEBI:456216"/>
        <dbReference type="EC" id="2.7.11.1"/>
    </reaction>
</comment>
<evidence type="ECO:0000313" key="11">
    <source>
        <dbReference type="EMBL" id="EPT00753.1"/>
    </source>
</evidence>
<evidence type="ECO:0000256" key="5">
    <source>
        <dbReference type="ARBA" id="ARBA00022777"/>
    </source>
</evidence>
<evidence type="ECO:0000256" key="8">
    <source>
        <dbReference type="ARBA" id="ARBA00048679"/>
    </source>
</evidence>
<name>S8E808_FOMSC</name>
<evidence type="ECO:0000313" key="12">
    <source>
        <dbReference type="Proteomes" id="UP000015241"/>
    </source>
</evidence>
<keyword evidence="5" id="KW-0418">Kinase</keyword>
<evidence type="ECO:0000256" key="6">
    <source>
        <dbReference type="ARBA" id="ARBA00022840"/>
    </source>
</evidence>
<dbReference type="SUPFAM" id="SSF56112">
    <property type="entry name" value="Protein kinase-like (PK-like)"/>
    <property type="match status" value="1"/>
</dbReference>
<dbReference type="Gene3D" id="1.10.510.10">
    <property type="entry name" value="Transferase(Phosphotransferase) domain 1"/>
    <property type="match status" value="1"/>
</dbReference>
<evidence type="ECO:0000256" key="2">
    <source>
        <dbReference type="ARBA" id="ARBA00022527"/>
    </source>
</evidence>
<evidence type="ECO:0000259" key="10">
    <source>
        <dbReference type="PROSITE" id="PS50011"/>
    </source>
</evidence>
<proteinExistence type="predicted"/>
<keyword evidence="6" id="KW-0067">ATP-binding</keyword>
<dbReference type="STRING" id="743788.S8E808"/>
<keyword evidence="12" id="KW-1185">Reference proteome</keyword>
<keyword evidence="4" id="KW-0547">Nucleotide-binding</keyword>
<keyword evidence="3" id="KW-0808">Transferase</keyword>
<feature type="domain" description="Protein kinase" evidence="10">
    <location>
        <begin position="80"/>
        <end position="355"/>
    </location>
</feature>
<dbReference type="InterPro" id="IPR050236">
    <property type="entry name" value="Ser_Thr_kinase_AGC"/>
</dbReference>
<evidence type="ECO:0000256" key="3">
    <source>
        <dbReference type="ARBA" id="ARBA00022679"/>
    </source>
</evidence>
<dbReference type="Pfam" id="PF00069">
    <property type="entry name" value="Pkinase"/>
    <property type="match status" value="1"/>
</dbReference>
<dbReference type="GO" id="GO:0005524">
    <property type="term" value="F:ATP binding"/>
    <property type="evidence" value="ECO:0007669"/>
    <property type="project" value="UniProtKB-KW"/>
</dbReference>
<sequence length="358" mass="39387">MQSSLVSESVYSTQELSTHGSHTVDLSDGKRHPPSSLNLTVATLLVRPSAPPSPALSVTSTLVGDVAPPKAKELPDVTDFEAIKVLGRGAQGVVTLVRNKSTGLCHALKSVNVTKLGAALYIRSLEEQDVLKRLAGIPWFVELHASFYDRKHFFFATKYYHNGTLGALMERGRLPAPEARRLAAELVFVLGLLQQKRVLHGDIKPDNLLLDSRGHLVLADFGMARCFAARRADAPWQGLAEAFRADMTCRTVGTPVYAAPEVWYNEVTPQSYPADVWSAGVVIFEMLCGRLPFGPHNIAGHPQERCQNTVRRALGFPEELAEEVDDDARDLVRKMLQLDASARPTIAAIKRHPYFKSM</sequence>
<accession>S8E808</accession>
<evidence type="ECO:0000256" key="7">
    <source>
        <dbReference type="ARBA" id="ARBA00047899"/>
    </source>
</evidence>
<feature type="compositionally biased region" description="Polar residues" evidence="9">
    <location>
        <begin position="1"/>
        <end position="21"/>
    </location>
</feature>
<dbReference type="InterPro" id="IPR008271">
    <property type="entry name" value="Ser/Thr_kinase_AS"/>
</dbReference>
<keyword evidence="2" id="KW-0723">Serine/threonine-protein kinase</keyword>
<dbReference type="InterPro" id="IPR011009">
    <property type="entry name" value="Kinase-like_dom_sf"/>
</dbReference>
<dbReference type="Gene3D" id="3.30.200.20">
    <property type="entry name" value="Phosphorylase Kinase, domain 1"/>
    <property type="match status" value="1"/>
</dbReference>
<dbReference type="GO" id="GO:0004674">
    <property type="term" value="F:protein serine/threonine kinase activity"/>
    <property type="evidence" value="ECO:0007669"/>
    <property type="project" value="UniProtKB-KW"/>
</dbReference>
<dbReference type="PROSITE" id="PS00108">
    <property type="entry name" value="PROTEIN_KINASE_ST"/>
    <property type="match status" value="1"/>
</dbReference>
<dbReference type="OrthoDB" id="68483at2759"/>
<dbReference type="PANTHER" id="PTHR24356">
    <property type="entry name" value="SERINE/THREONINE-PROTEIN KINASE"/>
    <property type="match status" value="1"/>
</dbReference>
<organism evidence="11 12">
    <name type="scientific">Fomitopsis schrenkii</name>
    <name type="common">Brown rot fungus</name>
    <dbReference type="NCBI Taxonomy" id="2126942"/>
    <lineage>
        <taxon>Eukaryota</taxon>
        <taxon>Fungi</taxon>
        <taxon>Dikarya</taxon>
        <taxon>Basidiomycota</taxon>
        <taxon>Agaricomycotina</taxon>
        <taxon>Agaricomycetes</taxon>
        <taxon>Polyporales</taxon>
        <taxon>Fomitopsis</taxon>
    </lineage>
</organism>
<dbReference type="PROSITE" id="PS50011">
    <property type="entry name" value="PROTEIN_KINASE_DOM"/>
    <property type="match status" value="1"/>
</dbReference>
<feature type="region of interest" description="Disordered" evidence="9">
    <location>
        <begin position="1"/>
        <end position="32"/>
    </location>
</feature>
<dbReference type="AlphaFoldDB" id="S8E808"/>
<dbReference type="SMART" id="SM00220">
    <property type="entry name" value="S_TKc"/>
    <property type="match status" value="1"/>
</dbReference>
<reference evidence="11 12" key="1">
    <citation type="journal article" date="2012" name="Science">
        <title>The Paleozoic origin of enzymatic lignin decomposition reconstructed from 31 fungal genomes.</title>
        <authorList>
            <person name="Floudas D."/>
            <person name="Binder M."/>
            <person name="Riley R."/>
            <person name="Barry K."/>
            <person name="Blanchette R.A."/>
            <person name="Henrissat B."/>
            <person name="Martinez A.T."/>
            <person name="Otillar R."/>
            <person name="Spatafora J.W."/>
            <person name="Yadav J.S."/>
            <person name="Aerts A."/>
            <person name="Benoit I."/>
            <person name="Boyd A."/>
            <person name="Carlson A."/>
            <person name="Copeland A."/>
            <person name="Coutinho P.M."/>
            <person name="de Vries R.P."/>
            <person name="Ferreira P."/>
            <person name="Findley K."/>
            <person name="Foster B."/>
            <person name="Gaskell J."/>
            <person name="Glotzer D."/>
            <person name="Gorecki P."/>
            <person name="Heitman J."/>
            <person name="Hesse C."/>
            <person name="Hori C."/>
            <person name="Igarashi K."/>
            <person name="Jurgens J.A."/>
            <person name="Kallen N."/>
            <person name="Kersten P."/>
            <person name="Kohler A."/>
            <person name="Kuees U."/>
            <person name="Kumar T.K.A."/>
            <person name="Kuo A."/>
            <person name="LaButti K."/>
            <person name="Larrondo L.F."/>
            <person name="Lindquist E."/>
            <person name="Ling A."/>
            <person name="Lombard V."/>
            <person name="Lucas S."/>
            <person name="Lundell T."/>
            <person name="Martin R."/>
            <person name="McLaughlin D.J."/>
            <person name="Morgenstern I."/>
            <person name="Morin E."/>
            <person name="Murat C."/>
            <person name="Nagy L.G."/>
            <person name="Nolan M."/>
            <person name="Ohm R.A."/>
            <person name="Patyshakuliyeva A."/>
            <person name="Rokas A."/>
            <person name="Ruiz-Duenas F.J."/>
            <person name="Sabat G."/>
            <person name="Salamov A."/>
            <person name="Samejima M."/>
            <person name="Schmutz J."/>
            <person name="Slot J.C."/>
            <person name="St John F."/>
            <person name="Stenlid J."/>
            <person name="Sun H."/>
            <person name="Sun S."/>
            <person name="Syed K."/>
            <person name="Tsang A."/>
            <person name="Wiebenga A."/>
            <person name="Young D."/>
            <person name="Pisabarro A."/>
            <person name="Eastwood D.C."/>
            <person name="Martin F."/>
            <person name="Cullen D."/>
            <person name="Grigoriev I.V."/>
            <person name="Hibbett D.S."/>
        </authorList>
    </citation>
    <scope>NUCLEOTIDE SEQUENCE</scope>
    <source>
        <strain evidence="12">FP-58527</strain>
    </source>
</reference>
<evidence type="ECO:0000256" key="1">
    <source>
        <dbReference type="ARBA" id="ARBA00012513"/>
    </source>
</evidence>
<dbReference type="InParanoid" id="S8E808"/>
<evidence type="ECO:0000256" key="9">
    <source>
        <dbReference type="SAM" id="MobiDB-lite"/>
    </source>
</evidence>
<dbReference type="Proteomes" id="UP000015241">
    <property type="component" value="Unassembled WGS sequence"/>
</dbReference>
<evidence type="ECO:0000256" key="4">
    <source>
        <dbReference type="ARBA" id="ARBA00022741"/>
    </source>
</evidence>